<keyword evidence="3" id="KW-0863">Zinc-finger</keyword>
<evidence type="ECO:0000256" key="1">
    <source>
        <dbReference type="ARBA" id="ARBA00004906"/>
    </source>
</evidence>
<evidence type="ECO:0000313" key="8">
    <source>
        <dbReference type="Proteomes" id="UP000663854"/>
    </source>
</evidence>
<dbReference type="PANTHER" id="PTHR22770:SF13">
    <property type="entry name" value="RING-TYPE DOMAIN-CONTAINING PROTEIN"/>
    <property type="match status" value="1"/>
</dbReference>
<dbReference type="PANTHER" id="PTHR22770">
    <property type="entry name" value="UBIQUITIN CONJUGATING ENZYME 7 INTERACTING PROTEIN-RELATED"/>
    <property type="match status" value="1"/>
</dbReference>
<keyword evidence="5" id="KW-0862">Zinc</keyword>
<protein>
    <recommendedName>
        <fullName evidence="10">RING-type domain-containing protein</fullName>
    </recommendedName>
</protein>
<evidence type="ECO:0008006" key="10">
    <source>
        <dbReference type="Google" id="ProtNLM"/>
    </source>
</evidence>
<dbReference type="AlphaFoldDB" id="A0A815PRQ3"/>
<keyword evidence="2" id="KW-0479">Metal-binding</keyword>
<keyword evidence="9" id="KW-1185">Reference proteome</keyword>
<proteinExistence type="predicted"/>
<organism evidence="6 8">
    <name type="scientific">Rotaria sordida</name>
    <dbReference type="NCBI Taxonomy" id="392033"/>
    <lineage>
        <taxon>Eukaryota</taxon>
        <taxon>Metazoa</taxon>
        <taxon>Spiralia</taxon>
        <taxon>Gnathifera</taxon>
        <taxon>Rotifera</taxon>
        <taxon>Eurotatoria</taxon>
        <taxon>Bdelloidea</taxon>
        <taxon>Philodinida</taxon>
        <taxon>Philodinidae</taxon>
        <taxon>Rotaria</taxon>
    </lineage>
</organism>
<dbReference type="Proteomes" id="UP000663854">
    <property type="component" value="Unassembled WGS sequence"/>
</dbReference>
<evidence type="ECO:0000256" key="3">
    <source>
        <dbReference type="ARBA" id="ARBA00022771"/>
    </source>
</evidence>
<dbReference type="GO" id="GO:0043161">
    <property type="term" value="P:proteasome-mediated ubiquitin-dependent protein catabolic process"/>
    <property type="evidence" value="ECO:0007669"/>
    <property type="project" value="TreeGrafter"/>
</dbReference>
<dbReference type="GO" id="GO:0000151">
    <property type="term" value="C:ubiquitin ligase complex"/>
    <property type="evidence" value="ECO:0007669"/>
    <property type="project" value="TreeGrafter"/>
</dbReference>
<dbReference type="GO" id="GO:0003723">
    <property type="term" value="F:RNA binding"/>
    <property type="evidence" value="ECO:0007669"/>
    <property type="project" value="InterPro"/>
</dbReference>
<dbReference type="Proteomes" id="UP000663870">
    <property type="component" value="Unassembled WGS sequence"/>
</dbReference>
<evidence type="ECO:0000313" key="7">
    <source>
        <dbReference type="EMBL" id="CAF1639584.1"/>
    </source>
</evidence>
<dbReference type="EMBL" id="CAJNOL010008883">
    <property type="protein sequence ID" value="CAF1639584.1"/>
    <property type="molecule type" value="Genomic_DNA"/>
</dbReference>
<dbReference type="InterPro" id="IPR013083">
    <property type="entry name" value="Znf_RING/FYVE/PHD"/>
</dbReference>
<comment type="pathway">
    <text evidence="1">Protein modification; protein ubiquitination.</text>
</comment>
<dbReference type="GO" id="GO:0004842">
    <property type="term" value="F:ubiquitin-protein transferase activity"/>
    <property type="evidence" value="ECO:0007669"/>
    <property type="project" value="TreeGrafter"/>
</dbReference>
<dbReference type="SUPFAM" id="SSF57850">
    <property type="entry name" value="RING/U-box"/>
    <property type="match status" value="1"/>
</dbReference>
<dbReference type="GO" id="GO:0043130">
    <property type="term" value="F:ubiquitin binding"/>
    <property type="evidence" value="ECO:0007669"/>
    <property type="project" value="TreeGrafter"/>
</dbReference>
<gene>
    <name evidence="7" type="ORF">JXQ802_LOCUS52991</name>
    <name evidence="6" type="ORF">PYM288_LOCUS36626</name>
</gene>
<dbReference type="Gene3D" id="3.30.40.10">
    <property type="entry name" value="Zinc/RING finger domain, C3HC4 (zinc finger)"/>
    <property type="match status" value="1"/>
</dbReference>
<dbReference type="EMBL" id="CAJNOH010007240">
    <property type="protein sequence ID" value="CAF1452968.1"/>
    <property type="molecule type" value="Genomic_DNA"/>
</dbReference>
<name>A0A815PRQ3_9BILA</name>
<dbReference type="InterPro" id="IPR036612">
    <property type="entry name" value="KH_dom_type_1_sf"/>
</dbReference>
<sequence>MDEKTAAMKIRIEGDDIQEITMAKVAFDTLMKGMEYRYKDDREKTRFIFDHDGTTALQKIQDETGTYICCCYSDSFLRIYGDNQAPDIAAARIDEYIENILNNRNFTITLDIPKGYIRHVLKLSTNYQDTIGKEFHVKINISDVKRQIQITGKKQNIINAEEAIKKNWSATLTEQQLLHNNNATTTNNECPICCEIANYTLQACGHISCLNCLKQELSRKFDTTLSNESIKIKCVMQECNSVLSLRDIKTIIDRENMSKLARASFQAFLKTDMDIVQCMSTDCKQVRKGFSYK</sequence>
<dbReference type="SUPFAM" id="SSF54791">
    <property type="entry name" value="Eukaryotic type KH-domain (KH-domain type I)"/>
    <property type="match status" value="1"/>
</dbReference>
<dbReference type="GO" id="GO:0097039">
    <property type="term" value="P:protein linear polyubiquitination"/>
    <property type="evidence" value="ECO:0007669"/>
    <property type="project" value="TreeGrafter"/>
</dbReference>
<keyword evidence="4" id="KW-0833">Ubl conjugation pathway</keyword>
<evidence type="ECO:0000256" key="5">
    <source>
        <dbReference type="ARBA" id="ARBA00022833"/>
    </source>
</evidence>
<comment type="caution">
    <text evidence="6">The sequence shown here is derived from an EMBL/GenBank/DDBJ whole genome shotgun (WGS) entry which is preliminary data.</text>
</comment>
<evidence type="ECO:0000313" key="9">
    <source>
        <dbReference type="Proteomes" id="UP000663870"/>
    </source>
</evidence>
<reference evidence="6" key="1">
    <citation type="submission" date="2021-02" db="EMBL/GenBank/DDBJ databases">
        <authorList>
            <person name="Nowell W R."/>
        </authorList>
    </citation>
    <scope>NUCLEOTIDE SEQUENCE</scope>
</reference>
<accession>A0A815PRQ3</accession>
<dbReference type="GO" id="GO:0008270">
    <property type="term" value="F:zinc ion binding"/>
    <property type="evidence" value="ECO:0007669"/>
    <property type="project" value="UniProtKB-KW"/>
</dbReference>
<evidence type="ECO:0000256" key="2">
    <source>
        <dbReference type="ARBA" id="ARBA00022723"/>
    </source>
</evidence>
<dbReference type="Gene3D" id="3.30.1370.10">
    <property type="entry name" value="K Homology domain, type 1"/>
    <property type="match status" value="1"/>
</dbReference>
<dbReference type="InterPro" id="IPR051628">
    <property type="entry name" value="LUBAC_E3_Ligases"/>
</dbReference>
<evidence type="ECO:0000313" key="6">
    <source>
        <dbReference type="EMBL" id="CAF1452968.1"/>
    </source>
</evidence>
<evidence type="ECO:0000256" key="4">
    <source>
        <dbReference type="ARBA" id="ARBA00022786"/>
    </source>
</evidence>